<dbReference type="EMBL" id="GGEC01008797">
    <property type="protein sequence ID" value="MBW89280.1"/>
    <property type="molecule type" value="Transcribed_RNA"/>
</dbReference>
<accession>A0A2P2J734</accession>
<dbReference type="AlphaFoldDB" id="A0A2P2J734"/>
<proteinExistence type="predicted"/>
<evidence type="ECO:0000313" key="1">
    <source>
        <dbReference type="EMBL" id="MBW89280.1"/>
    </source>
</evidence>
<reference evidence="1" key="1">
    <citation type="submission" date="2018-02" db="EMBL/GenBank/DDBJ databases">
        <title>Rhizophora mucronata_Transcriptome.</title>
        <authorList>
            <person name="Meera S.P."/>
            <person name="Sreeshan A."/>
            <person name="Augustine A."/>
        </authorList>
    </citation>
    <scope>NUCLEOTIDE SEQUENCE</scope>
    <source>
        <tissue evidence="1">Leaf</tissue>
    </source>
</reference>
<organism evidence="1">
    <name type="scientific">Rhizophora mucronata</name>
    <name type="common">Asiatic mangrove</name>
    <dbReference type="NCBI Taxonomy" id="61149"/>
    <lineage>
        <taxon>Eukaryota</taxon>
        <taxon>Viridiplantae</taxon>
        <taxon>Streptophyta</taxon>
        <taxon>Embryophyta</taxon>
        <taxon>Tracheophyta</taxon>
        <taxon>Spermatophyta</taxon>
        <taxon>Magnoliopsida</taxon>
        <taxon>eudicotyledons</taxon>
        <taxon>Gunneridae</taxon>
        <taxon>Pentapetalae</taxon>
        <taxon>rosids</taxon>
        <taxon>fabids</taxon>
        <taxon>Malpighiales</taxon>
        <taxon>Rhizophoraceae</taxon>
        <taxon>Rhizophora</taxon>
    </lineage>
</organism>
<sequence length="68" mass="7492">MLSIWADCSSTIGSILEKFFSNSTTRNSKASIRAVLDLPRLVMWVRCSSRPRLCSSTRTSLSEPIVGA</sequence>
<name>A0A2P2J734_RHIMU</name>
<protein>
    <submittedName>
        <fullName evidence="1">Uncharacterized protein</fullName>
    </submittedName>
</protein>